<dbReference type="STRING" id="1618358.UX80_C0031G0007"/>
<comment type="caution">
    <text evidence="2">The sequence shown here is derived from an EMBL/GenBank/DDBJ whole genome shotgun (WGS) entry which is preliminary data.</text>
</comment>
<reference evidence="2 3" key="1">
    <citation type="journal article" date="2015" name="Nature">
        <title>rRNA introns, odd ribosomes, and small enigmatic genomes across a large radiation of phyla.</title>
        <authorList>
            <person name="Brown C.T."/>
            <person name="Hug L.A."/>
            <person name="Thomas B.C."/>
            <person name="Sharon I."/>
            <person name="Castelle C.J."/>
            <person name="Singh A."/>
            <person name="Wilkins M.J."/>
            <person name="Williams K.H."/>
            <person name="Banfield J.F."/>
        </authorList>
    </citation>
    <scope>NUCLEOTIDE SEQUENCE [LARGE SCALE GENOMIC DNA]</scope>
</reference>
<dbReference type="SUPFAM" id="SSF55608">
    <property type="entry name" value="Homing endonucleases"/>
    <property type="match status" value="1"/>
</dbReference>
<gene>
    <name evidence="2" type="ORF">UX80_C0031G0007</name>
</gene>
<protein>
    <recommendedName>
        <fullName evidence="1">Homing endonuclease LAGLIDADG domain-containing protein</fullName>
    </recommendedName>
</protein>
<dbReference type="Proteomes" id="UP000034307">
    <property type="component" value="Unassembled WGS sequence"/>
</dbReference>
<dbReference type="AlphaFoldDB" id="A0A0G1RI33"/>
<organism evidence="2 3">
    <name type="scientific">Candidatus Amesbacteria bacterium GW2011_GWA2_47_11b</name>
    <dbReference type="NCBI Taxonomy" id="1618358"/>
    <lineage>
        <taxon>Bacteria</taxon>
        <taxon>Candidatus Amesiibacteriota</taxon>
    </lineage>
</organism>
<evidence type="ECO:0000313" key="3">
    <source>
        <dbReference type="Proteomes" id="UP000034307"/>
    </source>
</evidence>
<dbReference type="EMBL" id="LCNO01000031">
    <property type="protein sequence ID" value="KKU56811.1"/>
    <property type="molecule type" value="Genomic_DNA"/>
</dbReference>
<name>A0A0G1RI33_9BACT</name>
<accession>A0A0G1RI33</accession>
<dbReference type="GO" id="GO:0004519">
    <property type="term" value="F:endonuclease activity"/>
    <property type="evidence" value="ECO:0007669"/>
    <property type="project" value="InterPro"/>
</dbReference>
<dbReference type="InterPro" id="IPR004860">
    <property type="entry name" value="LAGLIDADG_dom"/>
</dbReference>
<evidence type="ECO:0000259" key="1">
    <source>
        <dbReference type="Pfam" id="PF14528"/>
    </source>
</evidence>
<proteinExistence type="predicted"/>
<dbReference type="InterPro" id="IPR027434">
    <property type="entry name" value="Homing_endonucl"/>
</dbReference>
<sequence length="367" mass="41388">MSMGRVVFAKGKQGEFIKKILRVSKVNVGDLAMVANVSSRTIRDWRREKFTLSDEALKLWSKRFVIQVPTTTKTVPDYWYTAKGARKGALRRMELHGPLGTSEGRSKGGKMSQLVRKLHPEKYANCILRKEFVIPKLSKDLAEAVGIILGDGGISNYQVKVTLNSDLEGDYAEYVSGLFNRVFGETPRKHQGHTNKKDVNICVSGANFVKLLESIGLRRGNKVKHQVRVPGWIVDDQRLSVACLRGLMDTDGCVFLHNHVTHGVRCLNMGMCFSSHSEPLLEFVHSTLARCQYTPKFNRTNVYLYRGGEVNSYFAKIGSHNSHHLARWREYLKSLARPLRGLASRFSGKFQAVLNSVRPKAGFSFRN</sequence>
<dbReference type="Pfam" id="PF14528">
    <property type="entry name" value="LAGLIDADG_3"/>
    <property type="match status" value="1"/>
</dbReference>
<evidence type="ECO:0000313" key="2">
    <source>
        <dbReference type="EMBL" id="KKU56811.1"/>
    </source>
</evidence>
<feature type="domain" description="Homing endonuclease LAGLIDADG" evidence="1">
    <location>
        <begin position="241"/>
        <end position="307"/>
    </location>
</feature>
<dbReference type="Gene3D" id="3.10.28.10">
    <property type="entry name" value="Homing endonucleases"/>
    <property type="match status" value="1"/>
</dbReference>